<accession>A0AAV2F0B5</accession>
<evidence type="ECO:0000259" key="6">
    <source>
        <dbReference type="Pfam" id="PF00931"/>
    </source>
</evidence>
<dbReference type="InterPro" id="IPR041118">
    <property type="entry name" value="Rx_N"/>
</dbReference>
<keyword evidence="3" id="KW-0547">Nucleotide-binding</keyword>
<dbReference type="Pfam" id="PF00560">
    <property type="entry name" value="LRR_1"/>
    <property type="match status" value="2"/>
</dbReference>
<dbReference type="Gene3D" id="1.20.5.4130">
    <property type="match status" value="1"/>
</dbReference>
<sequence>MAEAALFSIADAILNQLGSKILQEAALLWGIGDDVQKLTRTLSTIQALLLDAEEKSYSPRNHLLQLWLKELRQVFYDAEDLLDDFSTELRRRRSSQGTAAVGERIAREVRNFFSGSNQISHGLKIAHGIQAVRARLDEIAERREMFDLVERPVAEPAVRRNDRLQTHSGVPHVVVGREIDKERIVELLMSCDCKENVFTVVPIVGIGGLGKTTLAQLVYNDERVKSCFELAAWVCVSENFDVKLIVEKIVESCTGEKLGGNMEMDTLRKRLFESINGRRYLIVLDDVWNEDGERWSRLKRLLMGGAKGSCMIITTRLKKVAKIATRMEPYELKGLSKSQSWSLFGEIAFEGREAMSGKCESIGREIVEKCRGVPLAIKTIAGALLFKETEREWAAFRNKEMWEVNQNENDIMSTLKLSYDHLPTHLKHCFAYCRLFPKDYELNVKTLIELWIAQGYVNSSDQSSQFGVGLEYFKDLLWMSFFQEAKQDEWGYIKYCKMHDLMHDLAVAVAGEESLNLEIASSLDTRSYDTPLSRIRHVSLNFAVKFPEELCQTSSFIVNNAEKLRTLFTVQRPWFWDPKVYNPIIFSNTTRLRVLDLSYFGMTVVSLSIHKLKHLRYLDLSGNKMTMLPKEIIELVNLQVLMLRDCRFLERLPKDIGNLLNLAHLALGGCTALICMPLGIGRLRFLRELSIFVLPEGGIECSTAAAGIGELGYMNNISGELMIHNLERVKNLSEGEAANLKDKQHLDQLVLSWESGRDGVVNVDEKLLEALRPHPNLKVLSLDSNAGLKCPSWLPSITSLVEISIDGCQHWKHLPSLDHLPFLAKLELSSLYSLEYIDSGVKTSWASTSSSFFPSLKSLKLMGCHKLKGWSTPSELLPQFPCVSEVTINGCLDIISIPHFSLHLQSLTLIGGSKELLKQILKIIPSSPPNHLCSPPASHSSHLESVYVDQVLDLDTLPEELLPRLSSSLKVLSISDCPELRTLSPYLPHHLTSLQDLSIYGCEELDLCDHITIVGSDGSNDIMQQFHGVLLPSLSSVDFKGIPRLISLPDWLQLAPSLKKIETRDCPIASIPGWMLKLPEMESLEMRHCKKSVEECLAEDWPKISHIPTVIINKVCIKKDGSCQPLNEEVEEENPSHVIGWFGGLPEREEGEEREETSKLLQFLRNCARVLGTCCNISGDVS</sequence>
<dbReference type="GO" id="GO:0006952">
    <property type="term" value="P:defense response"/>
    <property type="evidence" value="ECO:0007669"/>
    <property type="project" value="UniProtKB-KW"/>
</dbReference>
<evidence type="ECO:0000256" key="5">
    <source>
        <dbReference type="ARBA" id="ARBA00022840"/>
    </source>
</evidence>
<feature type="domain" description="Disease resistance N-terminal" evidence="7">
    <location>
        <begin position="12"/>
        <end position="97"/>
    </location>
</feature>
<dbReference type="InterPro" id="IPR032675">
    <property type="entry name" value="LRR_dom_sf"/>
</dbReference>
<dbReference type="InterPro" id="IPR002182">
    <property type="entry name" value="NB-ARC"/>
</dbReference>
<dbReference type="Pfam" id="PF18052">
    <property type="entry name" value="Rx_N"/>
    <property type="match status" value="1"/>
</dbReference>
<dbReference type="Gene3D" id="3.80.10.10">
    <property type="entry name" value="Ribonuclease Inhibitor"/>
    <property type="match status" value="4"/>
</dbReference>
<dbReference type="InterPro" id="IPR056789">
    <property type="entry name" value="LRR_R13L1-DRL21"/>
</dbReference>
<dbReference type="InterPro" id="IPR036388">
    <property type="entry name" value="WH-like_DNA-bd_sf"/>
</dbReference>
<dbReference type="GO" id="GO:0005524">
    <property type="term" value="F:ATP binding"/>
    <property type="evidence" value="ECO:0007669"/>
    <property type="project" value="UniProtKB-KW"/>
</dbReference>
<evidence type="ECO:0000259" key="9">
    <source>
        <dbReference type="Pfam" id="PF25019"/>
    </source>
</evidence>
<proteinExistence type="predicted"/>
<evidence type="ECO:0000256" key="1">
    <source>
        <dbReference type="ARBA" id="ARBA00022614"/>
    </source>
</evidence>
<evidence type="ECO:0000256" key="3">
    <source>
        <dbReference type="ARBA" id="ARBA00022741"/>
    </source>
</evidence>
<feature type="domain" description="R13L1/DRL21-like LRR repeat region" evidence="9">
    <location>
        <begin position="708"/>
        <end position="830"/>
    </location>
</feature>
<evidence type="ECO:0000313" key="11">
    <source>
        <dbReference type="Proteomes" id="UP001497516"/>
    </source>
</evidence>
<dbReference type="CDD" id="cd14798">
    <property type="entry name" value="RX-CC_like"/>
    <property type="match status" value="1"/>
</dbReference>
<dbReference type="Pfam" id="PF00931">
    <property type="entry name" value="NB-ARC"/>
    <property type="match status" value="1"/>
</dbReference>
<feature type="domain" description="NB-ARC" evidence="6">
    <location>
        <begin position="179"/>
        <end position="351"/>
    </location>
</feature>
<dbReference type="PANTHER" id="PTHR36766">
    <property type="entry name" value="PLANT BROAD-SPECTRUM MILDEW RESISTANCE PROTEIN RPW8"/>
    <property type="match status" value="1"/>
</dbReference>
<dbReference type="Gene3D" id="1.10.10.10">
    <property type="entry name" value="Winged helix-like DNA-binding domain superfamily/Winged helix DNA-binding domain"/>
    <property type="match status" value="1"/>
</dbReference>
<dbReference type="FunFam" id="1.10.10.10:FF:000322">
    <property type="entry name" value="Probable disease resistance protein At1g63360"/>
    <property type="match status" value="1"/>
</dbReference>
<evidence type="ECO:0000256" key="2">
    <source>
        <dbReference type="ARBA" id="ARBA00022737"/>
    </source>
</evidence>
<dbReference type="Pfam" id="PF25019">
    <property type="entry name" value="LRR_R13L1-DRL21"/>
    <property type="match status" value="1"/>
</dbReference>
<keyword evidence="2" id="KW-0677">Repeat</keyword>
<gene>
    <name evidence="10" type="ORF">LTRI10_LOCUS32169</name>
</gene>
<evidence type="ECO:0000313" key="10">
    <source>
        <dbReference type="EMBL" id="CAL1391447.1"/>
    </source>
</evidence>
<dbReference type="Proteomes" id="UP001497516">
    <property type="component" value="Chromosome 6"/>
</dbReference>
<dbReference type="PANTHER" id="PTHR36766:SF38">
    <property type="entry name" value="DISEASE RESISTANCE PROTEIN RGA3"/>
    <property type="match status" value="1"/>
</dbReference>
<evidence type="ECO:0000259" key="8">
    <source>
        <dbReference type="Pfam" id="PF23559"/>
    </source>
</evidence>
<organism evidence="10 11">
    <name type="scientific">Linum trigynum</name>
    <dbReference type="NCBI Taxonomy" id="586398"/>
    <lineage>
        <taxon>Eukaryota</taxon>
        <taxon>Viridiplantae</taxon>
        <taxon>Streptophyta</taxon>
        <taxon>Embryophyta</taxon>
        <taxon>Tracheophyta</taxon>
        <taxon>Spermatophyta</taxon>
        <taxon>Magnoliopsida</taxon>
        <taxon>eudicotyledons</taxon>
        <taxon>Gunneridae</taxon>
        <taxon>Pentapetalae</taxon>
        <taxon>rosids</taxon>
        <taxon>fabids</taxon>
        <taxon>Malpighiales</taxon>
        <taxon>Linaceae</taxon>
        <taxon>Linum</taxon>
    </lineage>
</organism>
<keyword evidence="5" id="KW-0067">ATP-binding</keyword>
<dbReference type="SUPFAM" id="SSF52047">
    <property type="entry name" value="RNI-like"/>
    <property type="match status" value="1"/>
</dbReference>
<dbReference type="InterPro" id="IPR058922">
    <property type="entry name" value="WHD_DRP"/>
</dbReference>
<dbReference type="Gene3D" id="3.40.50.300">
    <property type="entry name" value="P-loop containing nucleotide triphosphate hydrolases"/>
    <property type="match status" value="1"/>
</dbReference>
<dbReference type="EMBL" id="OZ034819">
    <property type="protein sequence ID" value="CAL1391447.1"/>
    <property type="molecule type" value="Genomic_DNA"/>
</dbReference>
<keyword evidence="4" id="KW-0611">Plant defense</keyword>
<evidence type="ECO:0000256" key="4">
    <source>
        <dbReference type="ARBA" id="ARBA00022821"/>
    </source>
</evidence>
<protein>
    <recommendedName>
        <fullName evidence="12">Disease resistance protein RGA3</fullName>
    </recommendedName>
</protein>
<dbReference type="SUPFAM" id="SSF52540">
    <property type="entry name" value="P-loop containing nucleoside triphosphate hydrolases"/>
    <property type="match status" value="1"/>
</dbReference>
<feature type="domain" description="Disease resistance protein winged helix" evidence="8">
    <location>
        <begin position="435"/>
        <end position="506"/>
    </location>
</feature>
<dbReference type="GO" id="GO:0051707">
    <property type="term" value="P:response to other organism"/>
    <property type="evidence" value="ECO:0007669"/>
    <property type="project" value="UniProtKB-ARBA"/>
</dbReference>
<evidence type="ECO:0000259" key="7">
    <source>
        <dbReference type="Pfam" id="PF18052"/>
    </source>
</evidence>
<dbReference type="GO" id="GO:0043531">
    <property type="term" value="F:ADP binding"/>
    <property type="evidence" value="ECO:0007669"/>
    <property type="project" value="InterPro"/>
</dbReference>
<reference evidence="10 11" key="1">
    <citation type="submission" date="2024-04" db="EMBL/GenBank/DDBJ databases">
        <authorList>
            <person name="Fracassetti M."/>
        </authorList>
    </citation>
    <scope>NUCLEOTIDE SEQUENCE [LARGE SCALE GENOMIC DNA]</scope>
</reference>
<dbReference type="SUPFAM" id="SSF52058">
    <property type="entry name" value="L domain-like"/>
    <property type="match status" value="1"/>
</dbReference>
<name>A0AAV2F0B5_9ROSI</name>
<dbReference type="Pfam" id="PF23559">
    <property type="entry name" value="WHD_DRP"/>
    <property type="match status" value="1"/>
</dbReference>
<dbReference type="FunFam" id="3.40.50.300:FF:001091">
    <property type="entry name" value="Probable disease resistance protein At1g61300"/>
    <property type="match status" value="1"/>
</dbReference>
<evidence type="ECO:0008006" key="12">
    <source>
        <dbReference type="Google" id="ProtNLM"/>
    </source>
</evidence>
<dbReference type="InterPro" id="IPR038005">
    <property type="entry name" value="RX-like_CC"/>
</dbReference>
<keyword evidence="11" id="KW-1185">Reference proteome</keyword>
<dbReference type="InterPro" id="IPR001611">
    <property type="entry name" value="Leu-rich_rpt"/>
</dbReference>
<dbReference type="AlphaFoldDB" id="A0AAV2F0B5"/>
<keyword evidence="1" id="KW-0433">Leucine-rich repeat</keyword>
<dbReference type="InterPro" id="IPR027417">
    <property type="entry name" value="P-loop_NTPase"/>
</dbReference>
<dbReference type="PRINTS" id="PR00364">
    <property type="entry name" value="DISEASERSIST"/>
</dbReference>